<feature type="compositionally biased region" description="Low complexity" evidence="1">
    <location>
        <begin position="429"/>
        <end position="443"/>
    </location>
</feature>
<feature type="region of interest" description="Disordered" evidence="1">
    <location>
        <begin position="534"/>
        <end position="556"/>
    </location>
</feature>
<feature type="region of interest" description="Disordered" evidence="1">
    <location>
        <begin position="361"/>
        <end position="493"/>
    </location>
</feature>
<feature type="compositionally biased region" description="Basic and acidic residues" evidence="1">
    <location>
        <begin position="310"/>
        <end position="319"/>
    </location>
</feature>
<proteinExistence type="predicted"/>
<feature type="compositionally biased region" description="Acidic residues" evidence="1">
    <location>
        <begin position="292"/>
        <end position="309"/>
    </location>
</feature>
<name>A0A1I7UK68_9PELO</name>
<organism evidence="2 3">
    <name type="scientific">Caenorhabditis tropicalis</name>
    <dbReference type="NCBI Taxonomy" id="1561998"/>
    <lineage>
        <taxon>Eukaryota</taxon>
        <taxon>Metazoa</taxon>
        <taxon>Ecdysozoa</taxon>
        <taxon>Nematoda</taxon>
        <taxon>Chromadorea</taxon>
        <taxon>Rhabditida</taxon>
        <taxon>Rhabditina</taxon>
        <taxon>Rhabditomorpha</taxon>
        <taxon>Rhabditoidea</taxon>
        <taxon>Rhabditidae</taxon>
        <taxon>Peloderinae</taxon>
        <taxon>Caenorhabditis</taxon>
    </lineage>
</organism>
<feature type="compositionally biased region" description="Acidic residues" evidence="1">
    <location>
        <begin position="404"/>
        <end position="414"/>
    </location>
</feature>
<reference evidence="3" key="1">
    <citation type="submission" date="2016-11" db="UniProtKB">
        <authorList>
            <consortium name="WormBaseParasite"/>
        </authorList>
    </citation>
    <scope>IDENTIFICATION</scope>
</reference>
<feature type="region of interest" description="Disordered" evidence="1">
    <location>
        <begin position="594"/>
        <end position="634"/>
    </location>
</feature>
<feature type="compositionally biased region" description="Polar residues" evidence="1">
    <location>
        <begin position="129"/>
        <end position="141"/>
    </location>
</feature>
<accession>A0A1I7UK68</accession>
<evidence type="ECO:0000313" key="2">
    <source>
        <dbReference type="Proteomes" id="UP000095282"/>
    </source>
</evidence>
<feature type="compositionally biased region" description="Basic and acidic residues" evidence="1">
    <location>
        <begin position="609"/>
        <end position="623"/>
    </location>
</feature>
<keyword evidence="2" id="KW-1185">Reference proteome</keyword>
<feature type="region of interest" description="Disordered" evidence="1">
    <location>
        <begin position="204"/>
        <end position="329"/>
    </location>
</feature>
<feature type="compositionally biased region" description="Polar residues" evidence="1">
    <location>
        <begin position="536"/>
        <end position="545"/>
    </location>
</feature>
<dbReference type="Proteomes" id="UP000095282">
    <property type="component" value="Unplaced"/>
</dbReference>
<feature type="region of interest" description="Disordered" evidence="1">
    <location>
        <begin position="1"/>
        <end position="83"/>
    </location>
</feature>
<feature type="compositionally biased region" description="Basic residues" evidence="1">
    <location>
        <begin position="377"/>
        <end position="397"/>
    </location>
</feature>
<dbReference type="AlphaFoldDB" id="A0A1I7UK68"/>
<feature type="compositionally biased region" description="Basic and acidic residues" evidence="1">
    <location>
        <begin position="274"/>
        <end position="291"/>
    </location>
</feature>
<protein>
    <submittedName>
        <fullName evidence="3">ELM2 domain-containing protein</fullName>
    </submittedName>
</protein>
<feature type="compositionally biased region" description="Basic and acidic residues" evidence="1">
    <location>
        <begin position="61"/>
        <end position="83"/>
    </location>
</feature>
<feature type="compositionally biased region" description="Low complexity" evidence="1">
    <location>
        <begin position="472"/>
        <end position="487"/>
    </location>
</feature>
<dbReference type="WBParaSite" id="Csp11.Scaffold630.g16786.t1">
    <property type="protein sequence ID" value="Csp11.Scaffold630.g16786.t1"/>
    <property type="gene ID" value="Csp11.Scaffold630.g16786"/>
</dbReference>
<sequence length="824" mass="94119">MSKETNEATSSNREKNQSPEKDAPFDAAAEEKMIESKETSSEKYQEALRLQNERAGSIFEKMSKETDEATSSNEEKNLNPEKDIPFDAAAEEKMIESKETSSEKFQEALRLQNEKTNSIFEKMAKEVNEATSSNTERNSSPAKEVPFDATAEEKMIESKEKSSEKLLEALRLQNARNGSIFGNIANHMTLSYHSDRIVPVVPVEIEQKEEETTSSVVKEVEMEEEEPPEPEPVQRTTRSQSRNARKSNETEAAAVSKRNSRDGGLRSSTRRTVNRKDSQDKLKEKEEKEEKEKEDEDEEEEDEEEEEEEVVGRRNDRGRPMGRVRSVEEDTSFFDCITSIVKGPEAGNKYDKTKSYPLICAKTQEEEEEEKKEEARRKRAKRGGRKRGKRNTRGGAKKRSDSTLEMDNEEDEDAPPVLSPERRAQSAEAEPTVASAPSTSASVNLANRPVMHTPRNVHSARLFSLEDQPGFRPSTRQASQSSQSPSQLEEEAVPVREVRRAIVRPFVHVLPNIPQNQNPQGAGRRVQAELFPLLSRTRQPSTPEQPVQPRAPPRYEYSEAPQDRLKMLLHGDDPDDPINYQENRPELQEQLQHYVDNRQSRRRANSRRRNMDSRSVPEHDEHLPATPPHRTIHPPPGTVLALYNGELHVAPRGLLPPDVSFEEFDYAEQDGEGEYYVVQEEVDYAPVSHSPVPFWMRDLGEPVEPVKLMPESKAFIDEQRWDYMHWTVEELAQFAMKVIPESAISEIIVENIIENDWDGSTIENFITDEKPEELPRGAWMKFISAANGVINYAKEVKYRERKEYYDAQQAEQQEGEGAEAEEVQ</sequence>
<evidence type="ECO:0000256" key="1">
    <source>
        <dbReference type="SAM" id="MobiDB-lite"/>
    </source>
</evidence>
<feature type="region of interest" description="Disordered" evidence="1">
    <location>
        <begin position="128"/>
        <end position="163"/>
    </location>
</feature>
<evidence type="ECO:0000313" key="3">
    <source>
        <dbReference type="WBParaSite" id="Csp11.Scaffold630.g16786.t1"/>
    </source>
</evidence>
<feature type="compositionally biased region" description="Basic and acidic residues" evidence="1">
    <location>
        <begin position="151"/>
        <end position="163"/>
    </location>
</feature>
<feature type="compositionally biased region" description="Basic and acidic residues" evidence="1">
    <location>
        <begin position="1"/>
        <end position="46"/>
    </location>
</feature>